<accession>A0A7M4DDT6</accession>
<sequence>MARTVPPAGAPERTVPEATARATTVSRSDPPPDGGSAGLRDLSAGAVDELADRLAGPILRRLRTQLLVDRERRGMRTDLR</sequence>
<keyword evidence="3" id="KW-1185">Reference proteome</keyword>
<evidence type="ECO:0000256" key="1">
    <source>
        <dbReference type="SAM" id="MobiDB-lite"/>
    </source>
</evidence>
<name>A0A7M4DDT6_9MICO</name>
<comment type="caution">
    <text evidence="2">The sequence shown here is derived from an EMBL/GenBank/DDBJ whole genome shotgun (WGS) entry which is preliminary data.</text>
</comment>
<reference evidence="2 3" key="1">
    <citation type="submission" date="2019-11" db="EMBL/GenBank/DDBJ databases">
        <authorList>
            <person name="Criscuolo A."/>
        </authorList>
    </citation>
    <scope>NUCLEOTIDE SEQUENCE [LARGE SCALE GENOMIC DNA]</scope>
    <source>
        <strain evidence="2">CIP111667</strain>
    </source>
</reference>
<dbReference type="AlphaFoldDB" id="A0A7M4DDT6"/>
<evidence type="ECO:0000313" key="2">
    <source>
        <dbReference type="EMBL" id="VZO35050.1"/>
    </source>
</evidence>
<protein>
    <submittedName>
        <fullName evidence="2">Uncharacterized protein</fullName>
    </submittedName>
</protein>
<organism evidence="2 3">
    <name type="scientific">Occultella aeris</name>
    <dbReference type="NCBI Taxonomy" id="2761496"/>
    <lineage>
        <taxon>Bacteria</taxon>
        <taxon>Bacillati</taxon>
        <taxon>Actinomycetota</taxon>
        <taxon>Actinomycetes</taxon>
        <taxon>Micrococcales</taxon>
        <taxon>Ruaniaceae</taxon>
        <taxon>Occultella</taxon>
    </lineage>
</organism>
<feature type="region of interest" description="Disordered" evidence="1">
    <location>
        <begin position="1"/>
        <end position="41"/>
    </location>
</feature>
<evidence type="ECO:0000313" key="3">
    <source>
        <dbReference type="Proteomes" id="UP000419743"/>
    </source>
</evidence>
<dbReference type="Proteomes" id="UP000419743">
    <property type="component" value="Unassembled WGS sequence"/>
</dbReference>
<dbReference type="EMBL" id="CACRYJ010000006">
    <property type="protein sequence ID" value="VZO35050.1"/>
    <property type="molecule type" value="Genomic_DNA"/>
</dbReference>
<proteinExistence type="predicted"/>
<gene>
    <name evidence="2" type="ORF">HALOF300_00275</name>
</gene>